<dbReference type="Proteomes" id="UP000284656">
    <property type="component" value="Unassembled WGS sequence"/>
</dbReference>
<comment type="caution">
    <text evidence="1">The sequence shown here is derived from an EMBL/GenBank/DDBJ whole genome shotgun (WGS) entry which is preliminary data.</text>
</comment>
<proteinExistence type="predicted"/>
<evidence type="ECO:0000313" key="1">
    <source>
        <dbReference type="EMBL" id="ROM46081.1"/>
    </source>
</evidence>
<dbReference type="RefSeq" id="WP_123716837.1">
    <property type="nucleotide sequence ID" value="NZ_MOAY01000050.1"/>
</dbReference>
<evidence type="ECO:0000313" key="2">
    <source>
        <dbReference type="Proteomes" id="UP000284656"/>
    </source>
</evidence>
<gene>
    <name evidence="1" type="ORF">BK648_15645</name>
</gene>
<reference evidence="1 2" key="1">
    <citation type="submission" date="2016-10" db="EMBL/GenBank/DDBJ databases">
        <title>Comparative genome analysis of multiple Pseudomonas spp. focuses on biocontrol and plant growth promoting traits.</title>
        <authorList>
            <person name="Tao X.-Y."/>
            <person name="Taylor C.G."/>
        </authorList>
    </citation>
    <scope>NUCLEOTIDE SEQUENCE [LARGE SCALE GENOMIC DNA]</scope>
    <source>
        <strain evidence="1 2">29G9</strain>
    </source>
</reference>
<accession>A0A423EYC6</accession>
<protein>
    <submittedName>
        <fullName evidence="1">Uncharacterized protein</fullName>
    </submittedName>
</protein>
<organism evidence="1 2">
    <name type="scientific">Pseudomonas poae</name>
    <dbReference type="NCBI Taxonomy" id="200451"/>
    <lineage>
        <taxon>Bacteria</taxon>
        <taxon>Pseudomonadati</taxon>
        <taxon>Pseudomonadota</taxon>
        <taxon>Gammaproteobacteria</taxon>
        <taxon>Pseudomonadales</taxon>
        <taxon>Pseudomonadaceae</taxon>
        <taxon>Pseudomonas</taxon>
    </lineage>
</organism>
<dbReference type="EMBL" id="MOAY01000050">
    <property type="protein sequence ID" value="ROM46081.1"/>
    <property type="molecule type" value="Genomic_DNA"/>
</dbReference>
<dbReference type="AlphaFoldDB" id="A0A423EYC6"/>
<sequence>MPELKFIKRLLLTGIVIALCNIGVTSYGIVRNGYVSAITAKQLHAYVEHQANSLRGNWFDWQQEDLARSRKFAELEVAKQLRQSTGNTK</sequence>
<name>A0A423EYC6_9PSED</name>